<comment type="subcellular location">
    <subcellularLocation>
        <location evidence="1">Membrane</location>
        <topology evidence="1">Multi-pass membrane protein</topology>
    </subcellularLocation>
</comment>
<evidence type="ECO:0000256" key="6">
    <source>
        <dbReference type="RuleBase" id="RU363053"/>
    </source>
</evidence>
<dbReference type="PANTHER" id="PTHR11266">
    <property type="entry name" value="PEROXISOMAL MEMBRANE PROTEIN 2, PXMP2 MPV17"/>
    <property type="match status" value="1"/>
</dbReference>
<name>A0AAN8K0H8_PATCE</name>
<feature type="transmembrane region" description="Helical" evidence="6">
    <location>
        <begin position="67"/>
        <end position="84"/>
    </location>
</feature>
<dbReference type="Proteomes" id="UP001347796">
    <property type="component" value="Unassembled WGS sequence"/>
</dbReference>
<keyword evidence="4 6" id="KW-1133">Transmembrane helix</keyword>
<dbReference type="PANTHER" id="PTHR11266:SF8">
    <property type="entry name" value="MPV17-LIKE PROTEIN 2"/>
    <property type="match status" value="1"/>
</dbReference>
<gene>
    <name evidence="7" type="ORF">SNE40_007774</name>
</gene>
<proteinExistence type="inferred from homology"/>
<dbReference type="GO" id="GO:0016020">
    <property type="term" value="C:membrane"/>
    <property type="evidence" value="ECO:0007669"/>
    <property type="project" value="UniProtKB-SubCell"/>
</dbReference>
<dbReference type="EMBL" id="JAZGQO010000006">
    <property type="protein sequence ID" value="KAK6185570.1"/>
    <property type="molecule type" value="Genomic_DNA"/>
</dbReference>
<reference evidence="7 8" key="1">
    <citation type="submission" date="2024-01" db="EMBL/GenBank/DDBJ databases">
        <title>The genome of the rayed Mediterranean limpet Patella caerulea (Linnaeus, 1758).</title>
        <authorList>
            <person name="Anh-Thu Weber A."/>
            <person name="Halstead-Nussloch G."/>
        </authorList>
    </citation>
    <scope>NUCLEOTIDE SEQUENCE [LARGE SCALE GENOMIC DNA]</scope>
    <source>
        <strain evidence="7">AATW-2023a</strain>
        <tissue evidence="7">Whole specimen</tissue>
    </source>
</reference>
<dbReference type="InterPro" id="IPR007248">
    <property type="entry name" value="Mpv17_PMP22"/>
</dbReference>
<keyword evidence="3 6" id="KW-0812">Transmembrane</keyword>
<keyword evidence="8" id="KW-1185">Reference proteome</keyword>
<comment type="similarity">
    <text evidence="2 6">Belongs to the peroxisomal membrane protein PXMP2/4 family.</text>
</comment>
<evidence type="ECO:0000256" key="4">
    <source>
        <dbReference type="ARBA" id="ARBA00022989"/>
    </source>
</evidence>
<dbReference type="GO" id="GO:0061668">
    <property type="term" value="P:mitochondrial ribosome assembly"/>
    <property type="evidence" value="ECO:0007669"/>
    <property type="project" value="TreeGrafter"/>
</dbReference>
<protein>
    <recommendedName>
        <fullName evidence="9">Mpv17-like protein 2</fullName>
    </recommendedName>
</protein>
<keyword evidence="5 6" id="KW-0472">Membrane</keyword>
<evidence type="ECO:0000313" key="8">
    <source>
        <dbReference type="Proteomes" id="UP001347796"/>
    </source>
</evidence>
<organism evidence="7 8">
    <name type="scientific">Patella caerulea</name>
    <name type="common">Rayed Mediterranean limpet</name>
    <dbReference type="NCBI Taxonomy" id="87958"/>
    <lineage>
        <taxon>Eukaryota</taxon>
        <taxon>Metazoa</taxon>
        <taxon>Spiralia</taxon>
        <taxon>Lophotrochozoa</taxon>
        <taxon>Mollusca</taxon>
        <taxon>Gastropoda</taxon>
        <taxon>Patellogastropoda</taxon>
        <taxon>Patelloidea</taxon>
        <taxon>Patellidae</taxon>
        <taxon>Patella</taxon>
    </lineage>
</organism>
<sequence length="266" mass="30527">MMSSLAYRLSPVMKRIANGGRILFSEKYLLLTNTTISVTLSVTGDLMQQKYQIMQNNMTSWNKKRTFHMSCSGLVIGPFCHYWYIYLDKLFPGTAFRTLIKKVLIDQIVCSPIYIGMYFVTIGMLENMTVKDIAAEVLVKGSTIYTMEWLIWPPAQLINFMFLPTKFRVLYDNIISLGFDTYYSNVKYHSEVRNTEIMGKNKNIDTKTIVNDNSNMDKETIVTDNISESSNIDKETIINDNISESSSMDIKTIVNDNISKSLETNH</sequence>
<evidence type="ECO:0000313" key="7">
    <source>
        <dbReference type="EMBL" id="KAK6185570.1"/>
    </source>
</evidence>
<dbReference type="Pfam" id="PF04117">
    <property type="entry name" value="Mpv17_PMP22"/>
    <property type="match status" value="1"/>
</dbReference>
<dbReference type="GO" id="GO:0005739">
    <property type="term" value="C:mitochondrion"/>
    <property type="evidence" value="ECO:0007669"/>
    <property type="project" value="TreeGrafter"/>
</dbReference>
<accession>A0AAN8K0H8</accession>
<comment type="caution">
    <text evidence="7">The sequence shown here is derived from an EMBL/GenBank/DDBJ whole genome shotgun (WGS) entry which is preliminary data.</text>
</comment>
<feature type="transmembrane region" description="Helical" evidence="6">
    <location>
        <begin position="104"/>
        <end position="125"/>
    </location>
</feature>
<dbReference type="AlphaFoldDB" id="A0AAN8K0H8"/>
<evidence type="ECO:0008006" key="9">
    <source>
        <dbReference type="Google" id="ProtNLM"/>
    </source>
</evidence>
<evidence type="ECO:0000256" key="3">
    <source>
        <dbReference type="ARBA" id="ARBA00022692"/>
    </source>
</evidence>
<evidence type="ECO:0000256" key="5">
    <source>
        <dbReference type="ARBA" id="ARBA00023136"/>
    </source>
</evidence>
<evidence type="ECO:0000256" key="1">
    <source>
        <dbReference type="ARBA" id="ARBA00004141"/>
    </source>
</evidence>
<evidence type="ECO:0000256" key="2">
    <source>
        <dbReference type="ARBA" id="ARBA00006824"/>
    </source>
</evidence>